<feature type="transmembrane region" description="Helical" evidence="2">
    <location>
        <begin position="6"/>
        <end position="28"/>
    </location>
</feature>
<keyword evidence="2" id="KW-0812">Transmembrane</keyword>
<name>A0A919EL07_9GAMM</name>
<keyword evidence="1" id="KW-0175">Coiled coil</keyword>
<evidence type="ECO:0000313" key="4">
    <source>
        <dbReference type="Proteomes" id="UP000623842"/>
    </source>
</evidence>
<dbReference type="EMBL" id="BNCK01000004">
    <property type="protein sequence ID" value="GHF92400.1"/>
    <property type="molecule type" value="Genomic_DNA"/>
</dbReference>
<proteinExistence type="predicted"/>
<sequence length="635" mass="72790">MMPTTTQIQLALITLALVAIVAICRFVILRSLKKLKKQIEVLERENQDLAQDFLQKTKHILNFLNKHKDLSKEHYKQISGKDQFQFCLEEPIEQQAILLRAYYLKTEILAIKWLDDEDKYWSSLSKNLSQIFANLGINQLQKSIEQKVKTIKVLEKKLEISKQNGFQTTTSSQQLISDTFANISEINQSLQSAANANKNKSSIINQLSNLVSNSNDYEQNISNLKTAVNSSEGELEILREKVKALTNEIEFLKNLRSECETNGLSIDTDFIRSNAHKLTDEASRQSVMRQINQLRENNEQQRHFIVKLRNNMTTLEQEVSSRTDLSQEDIELKLMEIEHLESIIAEFEHCVYALESEVDLLHQQLKLLENSSNSPLIEESSSNSVEQELKQLKELFENSMQMYSEQSALTEFAMEAAKCNKIIELLVVLNNCFNALEVIAAFHIRTEITHDKSIPSGFLSSKEEKLLVQETRPTSGSTVKIGNKMYFWDNHISFIVGELPSNDERRAQLIESIVVLKNIIVSEIKRIESTLANDRQHKTILRLLSATQKELSDIDIQQQYQSMEYKNIIQSMCVQVDQIKELPNTTEETILLIENLKSESKVRTDILDNTGTLVSSGFTNLIDSLNKKLTKENIN</sequence>
<dbReference type="Proteomes" id="UP000623842">
    <property type="component" value="Unassembled WGS sequence"/>
</dbReference>
<keyword evidence="2" id="KW-0472">Membrane</keyword>
<reference evidence="3" key="1">
    <citation type="journal article" date="2014" name="Int. J. Syst. Evol. Microbiol.">
        <title>Complete genome sequence of Corynebacterium casei LMG S-19264T (=DSM 44701T), isolated from a smear-ripened cheese.</title>
        <authorList>
            <consortium name="US DOE Joint Genome Institute (JGI-PGF)"/>
            <person name="Walter F."/>
            <person name="Albersmeier A."/>
            <person name="Kalinowski J."/>
            <person name="Ruckert C."/>
        </authorList>
    </citation>
    <scope>NUCLEOTIDE SEQUENCE</scope>
    <source>
        <strain evidence="3">KCTC 42731</strain>
    </source>
</reference>
<keyword evidence="4" id="KW-1185">Reference proteome</keyword>
<evidence type="ECO:0000313" key="3">
    <source>
        <dbReference type="EMBL" id="GHF92400.1"/>
    </source>
</evidence>
<feature type="coiled-coil region" evidence="1">
    <location>
        <begin position="207"/>
        <end position="262"/>
    </location>
</feature>
<comment type="caution">
    <text evidence="3">The sequence shown here is derived from an EMBL/GenBank/DDBJ whole genome shotgun (WGS) entry which is preliminary data.</text>
</comment>
<feature type="coiled-coil region" evidence="1">
    <location>
        <begin position="137"/>
        <end position="164"/>
    </location>
</feature>
<reference evidence="3" key="2">
    <citation type="submission" date="2020-09" db="EMBL/GenBank/DDBJ databases">
        <authorList>
            <person name="Sun Q."/>
            <person name="Kim S."/>
        </authorList>
    </citation>
    <scope>NUCLEOTIDE SEQUENCE</scope>
    <source>
        <strain evidence="3">KCTC 42731</strain>
    </source>
</reference>
<dbReference type="AlphaFoldDB" id="A0A919EL07"/>
<gene>
    <name evidence="3" type="ORF">GCM10017161_20640</name>
</gene>
<organism evidence="3 4">
    <name type="scientific">Thalassotalea marina</name>
    <dbReference type="NCBI Taxonomy" id="1673741"/>
    <lineage>
        <taxon>Bacteria</taxon>
        <taxon>Pseudomonadati</taxon>
        <taxon>Pseudomonadota</taxon>
        <taxon>Gammaproteobacteria</taxon>
        <taxon>Alteromonadales</taxon>
        <taxon>Colwelliaceae</taxon>
        <taxon>Thalassotalea</taxon>
    </lineage>
</organism>
<accession>A0A919EL07</accession>
<evidence type="ECO:0000256" key="1">
    <source>
        <dbReference type="SAM" id="Coils"/>
    </source>
</evidence>
<protein>
    <submittedName>
        <fullName evidence="3">Uncharacterized protein</fullName>
    </submittedName>
</protein>
<keyword evidence="2" id="KW-1133">Transmembrane helix</keyword>
<evidence type="ECO:0000256" key="2">
    <source>
        <dbReference type="SAM" id="Phobius"/>
    </source>
</evidence>